<accession>A0A2P8CDI4</accession>
<sequence length="55" mass="5920">MERPPALTPTPGVRGPPRPSGRLRTVIDLEVDEIGPSLRWATAQVTKTTNGGRGR</sequence>
<dbReference type="AlphaFoldDB" id="A0A2P8CDI4"/>
<protein>
    <submittedName>
        <fullName evidence="2">Uncharacterized protein</fullName>
    </submittedName>
</protein>
<dbReference type="EMBL" id="PYGA01000041">
    <property type="protein sequence ID" value="PSK83035.1"/>
    <property type="molecule type" value="Genomic_DNA"/>
</dbReference>
<comment type="caution">
    <text evidence="2">The sequence shown here is derived from an EMBL/GenBank/DDBJ whole genome shotgun (WGS) entry which is preliminary data.</text>
</comment>
<reference evidence="2 3" key="1">
    <citation type="submission" date="2018-03" db="EMBL/GenBank/DDBJ databases">
        <title>Genomic Encyclopedia of Archaeal and Bacterial Type Strains, Phase II (KMG-II): from individual species to whole genera.</title>
        <authorList>
            <person name="Goeker M."/>
        </authorList>
    </citation>
    <scope>NUCLEOTIDE SEQUENCE [LARGE SCALE GENOMIC DNA]</scope>
    <source>
        <strain evidence="2 3">DSM 45312</strain>
    </source>
</reference>
<evidence type="ECO:0000313" key="2">
    <source>
        <dbReference type="EMBL" id="PSK83035.1"/>
    </source>
</evidence>
<keyword evidence="3" id="KW-1185">Reference proteome</keyword>
<feature type="region of interest" description="Disordered" evidence="1">
    <location>
        <begin position="1"/>
        <end position="22"/>
    </location>
</feature>
<proteinExistence type="predicted"/>
<evidence type="ECO:0000313" key="3">
    <source>
        <dbReference type="Proteomes" id="UP000240542"/>
    </source>
</evidence>
<feature type="non-terminal residue" evidence="2">
    <location>
        <position position="55"/>
    </location>
</feature>
<name>A0A2P8CDI4_9ACTN</name>
<gene>
    <name evidence="2" type="ORF">CLV63_1411</name>
</gene>
<evidence type="ECO:0000256" key="1">
    <source>
        <dbReference type="SAM" id="MobiDB-lite"/>
    </source>
</evidence>
<organism evidence="2 3">
    <name type="scientific">Murinocardiopsis flavida</name>
    <dbReference type="NCBI Taxonomy" id="645275"/>
    <lineage>
        <taxon>Bacteria</taxon>
        <taxon>Bacillati</taxon>
        <taxon>Actinomycetota</taxon>
        <taxon>Actinomycetes</taxon>
        <taxon>Streptosporangiales</taxon>
        <taxon>Nocardiopsidaceae</taxon>
        <taxon>Murinocardiopsis</taxon>
    </lineage>
</organism>
<dbReference type="Proteomes" id="UP000240542">
    <property type="component" value="Unassembled WGS sequence"/>
</dbReference>